<evidence type="ECO:0000313" key="6">
    <source>
        <dbReference type="Proteomes" id="UP000189670"/>
    </source>
</evidence>
<evidence type="ECO:0000256" key="3">
    <source>
        <dbReference type="ARBA" id="ARBA00022553"/>
    </source>
</evidence>
<sequence>GIAHDFNNILTSILGNINLAKSILDPSNEIYEYLESAEESSRRASKLTKKLLTFSKGGEPIRIPQNIYELVRESSDFILSGSNINCRIDRSPDLWTAEVDRDQISQVFHNLILNACQSMPEGGTIHIVCENYLKKNMKQDSVPLKEGDYVRVIVSDEGVGIHPEHMEKIFDPYFSTKQKGGGLGLAVSHSIIKKHFGLIVCESIPARGSTFTLYLPATRVSETPKRMPQDIKGQGKIMIMDDEQVVREIASRM</sequence>
<evidence type="ECO:0000313" key="5">
    <source>
        <dbReference type="EMBL" id="ETR65093.1"/>
    </source>
</evidence>
<dbReference type="SMART" id="SM00388">
    <property type="entry name" value="HisKA"/>
    <property type="match status" value="1"/>
</dbReference>
<dbReference type="InterPro" id="IPR004358">
    <property type="entry name" value="Sig_transdc_His_kin-like_C"/>
</dbReference>
<dbReference type="PRINTS" id="PR00344">
    <property type="entry name" value="BCTRLSENSOR"/>
</dbReference>
<evidence type="ECO:0000259" key="4">
    <source>
        <dbReference type="PROSITE" id="PS50109"/>
    </source>
</evidence>
<gene>
    <name evidence="5" type="ORF">OMM_14831</name>
</gene>
<comment type="catalytic activity">
    <reaction evidence="1">
        <text>ATP + protein L-histidine = ADP + protein N-phospho-L-histidine.</text>
        <dbReference type="EC" id="2.7.13.3"/>
    </reaction>
</comment>
<proteinExistence type="predicted"/>
<dbReference type="CDD" id="cd00082">
    <property type="entry name" value="HisKA"/>
    <property type="match status" value="1"/>
</dbReference>
<keyword evidence="3" id="KW-0597">Phosphoprotein</keyword>
<dbReference type="SUPFAM" id="SSF55874">
    <property type="entry name" value="ATPase domain of HSP90 chaperone/DNA topoisomerase II/histidine kinase"/>
    <property type="match status" value="1"/>
</dbReference>
<dbReference type="InterPro" id="IPR003661">
    <property type="entry name" value="HisK_dim/P_dom"/>
</dbReference>
<protein>
    <recommendedName>
        <fullName evidence="2">histidine kinase</fullName>
        <ecNumber evidence="2">2.7.13.3</ecNumber>
    </recommendedName>
</protein>
<dbReference type="PROSITE" id="PS50109">
    <property type="entry name" value="HIS_KIN"/>
    <property type="match status" value="1"/>
</dbReference>
<feature type="non-terminal residue" evidence="5">
    <location>
        <position position="253"/>
    </location>
</feature>
<dbReference type="AlphaFoldDB" id="A0A1V1NRA5"/>
<reference evidence="6" key="1">
    <citation type="submission" date="2012-11" db="EMBL/GenBank/DDBJ databases">
        <authorList>
            <person name="Lucero-Rivera Y.E."/>
            <person name="Tovar-Ramirez D."/>
        </authorList>
    </citation>
    <scope>NUCLEOTIDE SEQUENCE [LARGE SCALE GENOMIC DNA]</scope>
    <source>
        <strain evidence="6">Araruama</strain>
    </source>
</reference>
<dbReference type="Pfam" id="PF02518">
    <property type="entry name" value="HATPase_c"/>
    <property type="match status" value="1"/>
</dbReference>
<feature type="domain" description="Histidine kinase" evidence="4">
    <location>
        <begin position="1"/>
        <end position="219"/>
    </location>
</feature>
<dbReference type="Gene3D" id="1.10.287.130">
    <property type="match status" value="1"/>
</dbReference>
<dbReference type="Gene3D" id="3.30.565.10">
    <property type="entry name" value="Histidine kinase-like ATPase, C-terminal domain"/>
    <property type="match status" value="1"/>
</dbReference>
<feature type="non-terminal residue" evidence="5">
    <location>
        <position position="1"/>
    </location>
</feature>
<dbReference type="SUPFAM" id="SSF47384">
    <property type="entry name" value="Homodimeric domain of signal transducing histidine kinase"/>
    <property type="match status" value="1"/>
</dbReference>
<dbReference type="PANTHER" id="PTHR43065:SF42">
    <property type="entry name" value="TWO-COMPONENT SENSOR PPRA"/>
    <property type="match status" value="1"/>
</dbReference>
<dbReference type="InterPro" id="IPR003594">
    <property type="entry name" value="HATPase_dom"/>
</dbReference>
<dbReference type="GO" id="GO:0000155">
    <property type="term" value="F:phosphorelay sensor kinase activity"/>
    <property type="evidence" value="ECO:0007669"/>
    <property type="project" value="InterPro"/>
</dbReference>
<organism evidence="5 6">
    <name type="scientific">Candidatus Magnetoglobus multicellularis str. Araruama</name>
    <dbReference type="NCBI Taxonomy" id="890399"/>
    <lineage>
        <taxon>Bacteria</taxon>
        <taxon>Pseudomonadati</taxon>
        <taxon>Thermodesulfobacteriota</taxon>
        <taxon>Desulfobacteria</taxon>
        <taxon>Desulfobacterales</taxon>
        <taxon>Desulfobacteraceae</taxon>
        <taxon>Candidatus Magnetoglobus</taxon>
    </lineage>
</organism>
<dbReference type="InterPro" id="IPR036890">
    <property type="entry name" value="HATPase_C_sf"/>
</dbReference>
<dbReference type="Proteomes" id="UP000189670">
    <property type="component" value="Unassembled WGS sequence"/>
</dbReference>
<dbReference type="EC" id="2.7.13.3" evidence="2"/>
<dbReference type="PANTHER" id="PTHR43065">
    <property type="entry name" value="SENSOR HISTIDINE KINASE"/>
    <property type="match status" value="1"/>
</dbReference>
<dbReference type="EMBL" id="ATBP01003219">
    <property type="protein sequence ID" value="ETR65093.1"/>
    <property type="molecule type" value="Genomic_DNA"/>
</dbReference>
<dbReference type="Pfam" id="PF00512">
    <property type="entry name" value="HisKA"/>
    <property type="match status" value="1"/>
</dbReference>
<name>A0A1V1NRA5_9BACT</name>
<dbReference type="InterPro" id="IPR036097">
    <property type="entry name" value="HisK_dim/P_sf"/>
</dbReference>
<comment type="caution">
    <text evidence="5">The sequence shown here is derived from an EMBL/GenBank/DDBJ whole genome shotgun (WGS) entry which is preliminary data.</text>
</comment>
<evidence type="ECO:0000256" key="1">
    <source>
        <dbReference type="ARBA" id="ARBA00000085"/>
    </source>
</evidence>
<dbReference type="InterPro" id="IPR005467">
    <property type="entry name" value="His_kinase_dom"/>
</dbReference>
<evidence type="ECO:0000256" key="2">
    <source>
        <dbReference type="ARBA" id="ARBA00012438"/>
    </source>
</evidence>
<accession>A0A1V1NRA5</accession>
<dbReference type="SMART" id="SM00387">
    <property type="entry name" value="HATPase_c"/>
    <property type="match status" value="1"/>
</dbReference>